<evidence type="ECO:0000313" key="10">
    <source>
        <dbReference type="Proteomes" id="UP000035681"/>
    </source>
</evidence>
<comment type="domain">
    <text evidence="8">The DHHC domain is required for palmitoyltransferase activity.</text>
</comment>
<dbReference type="PANTHER" id="PTHR24161:SF85">
    <property type="entry name" value="PALMITOYLTRANSFERASE HIP14"/>
    <property type="match status" value="1"/>
</dbReference>
<evidence type="ECO:0000256" key="1">
    <source>
        <dbReference type="ARBA" id="ARBA00004141"/>
    </source>
</evidence>
<dbReference type="PROSITE" id="PS50216">
    <property type="entry name" value="DHHC"/>
    <property type="match status" value="1"/>
</dbReference>
<reference evidence="11" key="1">
    <citation type="submission" date="2015-08" db="UniProtKB">
        <authorList>
            <consortium name="WormBaseParasite"/>
        </authorList>
    </citation>
    <scope>IDENTIFICATION</scope>
</reference>
<feature type="repeat" description="ANK" evidence="7">
    <location>
        <begin position="115"/>
        <end position="147"/>
    </location>
</feature>
<dbReference type="InterPro" id="IPR036770">
    <property type="entry name" value="Ankyrin_rpt-contain_sf"/>
</dbReference>
<evidence type="ECO:0000256" key="5">
    <source>
        <dbReference type="ARBA" id="ARBA00023043"/>
    </source>
</evidence>
<dbReference type="GO" id="GO:0016020">
    <property type="term" value="C:membrane"/>
    <property type="evidence" value="ECO:0007669"/>
    <property type="project" value="UniProtKB-SubCell"/>
</dbReference>
<dbReference type="Proteomes" id="UP000035681">
    <property type="component" value="Unplaced"/>
</dbReference>
<keyword evidence="8" id="KW-0808">Transferase</keyword>
<dbReference type="WBParaSite" id="SSTP_0000631200.1">
    <property type="protein sequence ID" value="SSTP_0000631200.1"/>
    <property type="gene ID" value="SSTP_0000631200"/>
</dbReference>
<evidence type="ECO:0000256" key="7">
    <source>
        <dbReference type="PROSITE-ProRule" id="PRU00023"/>
    </source>
</evidence>
<feature type="domain" description="Palmitoyltransferase DHHC" evidence="9">
    <location>
        <begin position="389"/>
        <end position="516"/>
    </location>
</feature>
<dbReference type="GO" id="GO:0019706">
    <property type="term" value="F:protein-cysteine S-palmitoyltransferase activity"/>
    <property type="evidence" value="ECO:0007669"/>
    <property type="project" value="UniProtKB-EC"/>
</dbReference>
<dbReference type="Pfam" id="PF00023">
    <property type="entry name" value="Ank"/>
    <property type="match status" value="1"/>
</dbReference>
<sequence length="553" mass="63569">MEDKDEHYKDNMAAYVIDARQAAQFGDYDTLKDMLDKGLISPDCTDSDDCSLLHWAAINNRLKIAKLLIDYNCNVNAIGGVLCSTPLHWAARHGHTKMVALLMKHGSNPYLRNVEGFAAIHVAAQFGCTPVVAYLISKGVSPDDKDASSMTPAMWAAYKVHSLDLLKMLITLKADVNIADVSYGNTCLHWAVIQGNTSAVELLVSLDIDINKDNKQRETPLIIAKRKGNMNIVRIIEKGLKKRGIIKYSYLKDIKENDEIIKKIYFLLPTFILGSLIAINFLFESHIIILGAIICLRIIIKWLLKVIDNTKHLLYLPFGVSVGLKILMIFSWIFYIHGTVPWYMNMSFYSLLLFILYIYINLIFNDPGIYNVSLQETHKMISRTFEDENFSEKFCTTCLLIRPHRSKHCKFCDKCILRFDHHCPWINNCIGANNHFHFLIYLLSLIFELLIIIYGCFSNILYTKHLYNTFFDIIINNTLILYVFILSLFILIWICIMTYLQIYQIANKLTTNERLNAYKYSYVGQKGSQERVKFLLSKNGCKNLKMFCKGEAI</sequence>
<dbReference type="STRING" id="6248.A0A0K0E9Y0"/>
<feature type="transmembrane region" description="Helical" evidence="8">
    <location>
        <begin position="287"/>
        <end position="304"/>
    </location>
</feature>
<feature type="transmembrane region" description="Helical" evidence="8">
    <location>
        <begin position="438"/>
        <end position="460"/>
    </location>
</feature>
<comment type="catalytic activity">
    <reaction evidence="8">
        <text>L-cysteinyl-[protein] + hexadecanoyl-CoA = S-hexadecanoyl-L-cysteinyl-[protein] + CoA</text>
        <dbReference type="Rhea" id="RHEA:36683"/>
        <dbReference type="Rhea" id="RHEA-COMP:10131"/>
        <dbReference type="Rhea" id="RHEA-COMP:11032"/>
        <dbReference type="ChEBI" id="CHEBI:29950"/>
        <dbReference type="ChEBI" id="CHEBI:57287"/>
        <dbReference type="ChEBI" id="CHEBI:57379"/>
        <dbReference type="ChEBI" id="CHEBI:74151"/>
        <dbReference type="EC" id="2.3.1.225"/>
    </reaction>
</comment>
<proteinExistence type="inferred from homology"/>
<evidence type="ECO:0000259" key="9">
    <source>
        <dbReference type="Pfam" id="PF01529"/>
    </source>
</evidence>
<dbReference type="PROSITE" id="PS50088">
    <property type="entry name" value="ANK_REPEAT"/>
    <property type="match status" value="4"/>
</dbReference>
<evidence type="ECO:0000256" key="4">
    <source>
        <dbReference type="ARBA" id="ARBA00022989"/>
    </source>
</evidence>
<dbReference type="AlphaFoldDB" id="A0A0K0E9Y0"/>
<keyword evidence="10" id="KW-1185">Reference proteome</keyword>
<evidence type="ECO:0000313" key="11">
    <source>
        <dbReference type="WBParaSite" id="SSTP_0000631200.1"/>
    </source>
</evidence>
<organism evidence="11">
    <name type="scientific">Strongyloides stercoralis</name>
    <name type="common">Threadworm</name>
    <dbReference type="NCBI Taxonomy" id="6248"/>
    <lineage>
        <taxon>Eukaryota</taxon>
        <taxon>Metazoa</taxon>
        <taxon>Ecdysozoa</taxon>
        <taxon>Nematoda</taxon>
        <taxon>Chromadorea</taxon>
        <taxon>Rhabditida</taxon>
        <taxon>Tylenchina</taxon>
        <taxon>Panagrolaimomorpha</taxon>
        <taxon>Strongyloidoidea</taxon>
        <taxon>Strongyloididae</taxon>
        <taxon>Strongyloides</taxon>
    </lineage>
</organism>
<keyword evidence="2 8" id="KW-0812">Transmembrane</keyword>
<name>A0A0K0E9Y0_STRER</name>
<dbReference type="Pfam" id="PF12796">
    <property type="entry name" value="Ank_2"/>
    <property type="match status" value="2"/>
</dbReference>
<feature type="transmembrane region" description="Helical" evidence="8">
    <location>
        <begin position="480"/>
        <end position="500"/>
    </location>
</feature>
<accession>A0A0K0E9Y0</accession>
<feature type="transmembrane region" description="Helical" evidence="8">
    <location>
        <begin position="342"/>
        <end position="364"/>
    </location>
</feature>
<keyword evidence="6 8" id="KW-0472">Membrane</keyword>
<keyword evidence="4 8" id="KW-1133">Transmembrane helix</keyword>
<dbReference type="SUPFAM" id="SSF48403">
    <property type="entry name" value="Ankyrin repeat"/>
    <property type="match status" value="1"/>
</dbReference>
<evidence type="ECO:0000256" key="6">
    <source>
        <dbReference type="ARBA" id="ARBA00023136"/>
    </source>
</evidence>
<protein>
    <recommendedName>
        <fullName evidence="8">Palmitoyltransferase</fullName>
        <ecNumber evidence="8">2.3.1.225</ecNumber>
    </recommendedName>
</protein>
<comment type="subcellular location">
    <subcellularLocation>
        <location evidence="1">Membrane</location>
        <topology evidence="1">Multi-pass membrane protein</topology>
    </subcellularLocation>
</comment>
<evidence type="ECO:0000256" key="2">
    <source>
        <dbReference type="ARBA" id="ARBA00022692"/>
    </source>
</evidence>
<evidence type="ECO:0000256" key="8">
    <source>
        <dbReference type="RuleBase" id="RU079119"/>
    </source>
</evidence>
<dbReference type="PANTHER" id="PTHR24161">
    <property type="entry name" value="ANK_REP_REGION DOMAIN-CONTAINING PROTEIN-RELATED"/>
    <property type="match status" value="1"/>
</dbReference>
<dbReference type="InterPro" id="IPR002110">
    <property type="entry name" value="Ankyrin_rpt"/>
</dbReference>
<dbReference type="PROSITE" id="PS50297">
    <property type="entry name" value="ANK_REP_REGION"/>
    <property type="match status" value="3"/>
</dbReference>
<comment type="similarity">
    <text evidence="8">Belongs to the DHHC palmitoyltransferase family.</text>
</comment>
<dbReference type="Gene3D" id="1.25.40.20">
    <property type="entry name" value="Ankyrin repeat-containing domain"/>
    <property type="match status" value="1"/>
</dbReference>
<feature type="transmembrane region" description="Helical" evidence="8">
    <location>
        <begin position="313"/>
        <end position="336"/>
    </location>
</feature>
<feature type="transmembrane region" description="Helical" evidence="8">
    <location>
        <begin position="264"/>
        <end position="281"/>
    </location>
</feature>
<dbReference type="SMART" id="SM00248">
    <property type="entry name" value="ANK"/>
    <property type="match status" value="7"/>
</dbReference>
<dbReference type="Pfam" id="PF01529">
    <property type="entry name" value="DHHC"/>
    <property type="match status" value="1"/>
</dbReference>
<dbReference type="InterPro" id="IPR001594">
    <property type="entry name" value="Palmitoyltrfase_DHHC"/>
</dbReference>
<feature type="repeat" description="ANK" evidence="7">
    <location>
        <begin position="48"/>
        <end position="80"/>
    </location>
</feature>
<keyword evidence="8" id="KW-0012">Acyltransferase</keyword>
<evidence type="ECO:0000256" key="3">
    <source>
        <dbReference type="ARBA" id="ARBA00022737"/>
    </source>
</evidence>
<keyword evidence="5 7" id="KW-0040">ANK repeat</keyword>
<keyword evidence="3" id="KW-0677">Repeat</keyword>
<dbReference type="EC" id="2.3.1.225" evidence="8"/>
<dbReference type="WBParaSite" id="TCONS_00014855.p1">
    <property type="protein sequence ID" value="TCONS_00014855.p1"/>
    <property type="gene ID" value="XLOC_010068"/>
</dbReference>
<feature type="repeat" description="ANK" evidence="7">
    <location>
        <begin position="183"/>
        <end position="215"/>
    </location>
</feature>
<feature type="repeat" description="ANK" evidence="7">
    <location>
        <begin position="85"/>
        <end position="114"/>
    </location>
</feature>